<evidence type="ECO:0000313" key="1">
    <source>
        <dbReference type="EMBL" id="CAG8514806.1"/>
    </source>
</evidence>
<sequence>MAVLCIKKPNLVMGIVSMNSLRQGVVVICLWHLALLRDKGISIEKDKSMEEENTNSNLGK</sequence>
<dbReference type="Proteomes" id="UP000789920">
    <property type="component" value="Unassembled WGS sequence"/>
</dbReference>
<evidence type="ECO:0000313" key="2">
    <source>
        <dbReference type="Proteomes" id="UP000789920"/>
    </source>
</evidence>
<name>A0ACA9L7C0_9GLOM</name>
<protein>
    <submittedName>
        <fullName evidence="1">1577_t:CDS:1</fullName>
    </submittedName>
</protein>
<dbReference type="EMBL" id="CAJVQC010002629">
    <property type="protein sequence ID" value="CAG8514806.1"/>
    <property type="molecule type" value="Genomic_DNA"/>
</dbReference>
<gene>
    <name evidence="1" type="ORF">RPERSI_LOCUS2424</name>
</gene>
<comment type="caution">
    <text evidence="1">The sequence shown here is derived from an EMBL/GenBank/DDBJ whole genome shotgun (WGS) entry which is preliminary data.</text>
</comment>
<organism evidence="1 2">
    <name type="scientific">Racocetra persica</name>
    <dbReference type="NCBI Taxonomy" id="160502"/>
    <lineage>
        <taxon>Eukaryota</taxon>
        <taxon>Fungi</taxon>
        <taxon>Fungi incertae sedis</taxon>
        <taxon>Mucoromycota</taxon>
        <taxon>Glomeromycotina</taxon>
        <taxon>Glomeromycetes</taxon>
        <taxon>Diversisporales</taxon>
        <taxon>Gigasporaceae</taxon>
        <taxon>Racocetra</taxon>
    </lineage>
</organism>
<keyword evidence="2" id="KW-1185">Reference proteome</keyword>
<reference evidence="1" key="1">
    <citation type="submission" date="2021-06" db="EMBL/GenBank/DDBJ databases">
        <authorList>
            <person name="Kallberg Y."/>
            <person name="Tangrot J."/>
            <person name="Rosling A."/>
        </authorList>
    </citation>
    <scope>NUCLEOTIDE SEQUENCE</scope>
    <source>
        <strain evidence="1">MA461A</strain>
    </source>
</reference>
<proteinExistence type="predicted"/>
<accession>A0ACA9L7C0</accession>